<evidence type="ECO:0000313" key="1">
    <source>
        <dbReference type="EMBL" id="QJA60368.1"/>
    </source>
</evidence>
<reference evidence="1" key="1">
    <citation type="submission" date="2020-03" db="EMBL/GenBank/DDBJ databases">
        <title>The deep terrestrial virosphere.</title>
        <authorList>
            <person name="Holmfeldt K."/>
            <person name="Nilsson E."/>
            <person name="Simone D."/>
            <person name="Lopez-Fernandez M."/>
            <person name="Wu X."/>
            <person name="de Brujin I."/>
            <person name="Lundin D."/>
            <person name="Andersson A."/>
            <person name="Bertilsson S."/>
            <person name="Dopson M."/>
        </authorList>
    </citation>
    <scope>NUCLEOTIDE SEQUENCE</scope>
    <source>
        <strain evidence="1">MM415B01123</strain>
    </source>
</reference>
<proteinExistence type="predicted"/>
<sequence length="332" mass="35376">MKKILFLICFLMCFSCFAVADETRVDGGLIETYEKITVKNGGIFMGGYQVTASEWEFVDGQDQAVDTTASPSFVSVVCTGAGDVELGSEANQVDLSFLNDTGVIKGAKNLWIMPDLITDLVRIGTSTDYLGIIPDPANNDTLQIYTKDAAGYIAFNTGSTLFYSAVQIFNGKSVYWKSADEGEYFLITMGDNDATMAAGGTNDRNLIINMDAAGAEVQFNDETVFVPSATQTIDEVGDAILANATNIIISNTTGGSLTLTSTPTIANGTAGQIIIIENVGTQNIVIQDQDTLGSSNLQLTGVSITLTPNDNVMMKFNGTISDWMQLTPVSAL</sequence>
<name>A0A6M3IT10_9ZZZZ</name>
<organism evidence="1">
    <name type="scientific">viral metagenome</name>
    <dbReference type="NCBI Taxonomy" id="1070528"/>
    <lineage>
        <taxon>unclassified sequences</taxon>
        <taxon>metagenomes</taxon>
        <taxon>organismal metagenomes</taxon>
    </lineage>
</organism>
<protein>
    <submittedName>
        <fullName evidence="1">Uncharacterized protein</fullName>
    </submittedName>
</protein>
<dbReference type="EMBL" id="MT141406">
    <property type="protein sequence ID" value="QJA60368.1"/>
    <property type="molecule type" value="Genomic_DNA"/>
</dbReference>
<accession>A0A6M3IT10</accession>
<dbReference type="AlphaFoldDB" id="A0A6M3IT10"/>
<gene>
    <name evidence="1" type="ORF">MM415B01123_0010</name>
</gene>